<reference evidence="1" key="1">
    <citation type="submission" date="2024-07" db="EMBL/GenBank/DDBJ databases">
        <authorList>
            <person name="Yu S.T."/>
        </authorList>
    </citation>
    <scope>NUCLEOTIDE SEQUENCE</scope>
    <source>
        <strain evidence="1">R35</strain>
    </source>
</reference>
<gene>
    <name evidence="1" type="ORF">AB5J50_16815</name>
</gene>
<dbReference type="EMBL" id="CP163440">
    <property type="protein sequence ID" value="XDQ62345.1"/>
    <property type="molecule type" value="Genomic_DNA"/>
</dbReference>
<protein>
    <submittedName>
        <fullName evidence="1">Uncharacterized protein</fullName>
    </submittedName>
</protein>
<sequence>MPEVQPDNQKLLDSLAKTLQAVVRPHPGGTLVDATIEPLPGQIDVSQILHGALDATFITKDVRFAGFKPEDQLTPAALGTSIISGQPLAGTPVATGVNGLLGQLTGLIPMLSQTKVPVQLEVVWAVQDENGQPLAQDKWNVSKGVPFTEGGVPKVKGTEIAIAFKPVVEELTTTNAVPAPLHVQLVATVTLKALDLVSQSLPLPAVPVAIPALLFPKLLAAFRHSDFQPKAGDDDGFVFIMVPGNSPLRSIEQLKSTLATLQETVTTLKAFADFAGFLLGLDSLVSSVTASPYFSFAAQDAVQDLNDITAIQNDLFTNDIELEDEISSMIFIGPPNKVVHWFCEPNFDDEDGDFTVKVGPQFFTLVRSLDSAHPASEPAGMVTVGHPVDENPTFNDFTSSVRFE</sequence>
<proteinExistence type="predicted"/>
<dbReference type="AlphaFoldDB" id="A0AB39S9E4"/>
<organism evidence="1">
    <name type="scientific">Streptomyces sp. R35</name>
    <dbReference type="NCBI Taxonomy" id="3238630"/>
    <lineage>
        <taxon>Bacteria</taxon>
        <taxon>Bacillati</taxon>
        <taxon>Actinomycetota</taxon>
        <taxon>Actinomycetes</taxon>
        <taxon>Kitasatosporales</taxon>
        <taxon>Streptomycetaceae</taxon>
        <taxon>Streptomyces</taxon>
    </lineage>
</organism>
<dbReference type="RefSeq" id="WP_369258889.1">
    <property type="nucleotide sequence ID" value="NZ_CP163440.1"/>
</dbReference>
<evidence type="ECO:0000313" key="1">
    <source>
        <dbReference type="EMBL" id="XDQ62345.1"/>
    </source>
</evidence>
<name>A0AB39S9E4_9ACTN</name>
<accession>A0AB39S9E4</accession>